<dbReference type="InterPro" id="IPR000477">
    <property type="entry name" value="RT_dom"/>
</dbReference>
<dbReference type="SUPFAM" id="SSF56219">
    <property type="entry name" value="DNase I-like"/>
    <property type="match status" value="1"/>
</dbReference>
<proteinExistence type="predicted"/>
<name>A0AAW2UVW0_9LAMI</name>
<dbReference type="EMBL" id="JACGWN010000011">
    <property type="protein sequence ID" value="KAL0420738.1"/>
    <property type="molecule type" value="Genomic_DNA"/>
</dbReference>
<feature type="domain" description="Reverse transcriptase" evidence="1">
    <location>
        <begin position="329"/>
        <end position="422"/>
    </location>
</feature>
<dbReference type="InterPro" id="IPR052343">
    <property type="entry name" value="Retrotransposon-Effector_Assoc"/>
</dbReference>
<gene>
    <name evidence="2" type="ORF">Slati_3096700</name>
</gene>
<dbReference type="InterPro" id="IPR036691">
    <property type="entry name" value="Endo/exonu/phosph_ase_sf"/>
</dbReference>
<organism evidence="2">
    <name type="scientific">Sesamum latifolium</name>
    <dbReference type="NCBI Taxonomy" id="2727402"/>
    <lineage>
        <taxon>Eukaryota</taxon>
        <taxon>Viridiplantae</taxon>
        <taxon>Streptophyta</taxon>
        <taxon>Embryophyta</taxon>
        <taxon>Tracheophyta</taxon>
        <taxon>Spermatophyta</taxon>
        <taxon>Magnoliopsida</taxon>
        <taxon>eudicotyledons</taxon>
        <taxon>Gunneridae</taxon>
        <taxon>Pentapetalae</taxon>
        <taxon>asterids</taxon>
        <taxon>lamiids</taxon>
        <taxon>Lamiales</taxon>
        <taxon>Pedaliaceae</taxon>
        <taxon>Sesamum</taxon>
    </lineage>
</organism>
<reference evidence="2" key="2">
    <citation type="journal article" date="2024" name="Plant">
        <title>Genomic evolution and insights into agronomic trait innovations of Sesamum species.</title>
        <authorList>
            <person name="Miao H."/>
            <person name="Wang L."/>
            <person name="Qu L."/>
            <person name="Liu H."/>
            <person name="Sun Y."/>
            <person name="Le M."/>
            <person name="Wang Q."/>
            <person name="Wei S."/>
            <person name="Zheng Y."/>
            <person name="Lin W."/>
            <person name="Duan Y."/>
            <person name="Cao H."/>
            <person name="Xiong S."/>
            <person name="Wang X."/>
            <person name="Wei L."/>
            <person name="Li C."/>
            <person name="Ma Q."/>
            <person name="Ju M."/>
            <person name="Zhao R."/>
            <person name="Li G."/>
            <person name="Mu C."/>
            <person name="Tian Q."/>
            <person name="Mei H."/>
            <person name="Zhang T."/>
            <person name="Gao T."/>
            <person name="Zhang H."/>
        </authorList>
    </citation>
    <scope>NUCLEOTIDE SEQUENCE</scope>
    <source>
        <strain evidence="2">KEN1</strain>
    </source>
</reference>
<evidence type="ECO:0000313" key="2">
    <source>
        <dbReference type="EMBL" id="KAL0420738.1"/>
    </source>
</evidence>
<dbReference type="AlphaFoldDB" id="A0AAW2UVW0"/>
<dbReference type="Gene3D" id="3.60.10.10">
    <property type="entry name" value="Endonuclease/exonuclease/phosphatase"/>
    <property type="match status" value="1"/>
</dbReference>
<accession>A0AAW2UVW0</accession>
<sequence length="429" mass="49351">MRNRGLWGRFQHRPRHHEVCGASGDIRLAIEEFQDCILQTGLIGLPLRGEHFTWHNYSMDGRSLWKRLDRMLVNDSWLGRWPTTLYESLTPRTSDHSPLLLRGVPQTGPVPDFLEISQQLLQLDKHNELLLHLEHCCRLVYLKATKLEQVMLQQRAKMQWMKGGDQCSRVLFRKVTSRRAAKRIFQIFDATRQTFTDPKGVSAAFVCFYQQLLGGNWTRRALDLTYLRPWARHIISADEAQTLIRPFTREEVKADLFDIEEDRAPGPDGYSSGFFKVAWPIIGDEVTRAVLDFFATGRLLKQVNATLLTLIPILWWILDRSLANVFVPGQSIGDNILLAQELFSGYNQLRLPPCCALKVDLRKAYDTVEWDFILATLKLFGFPVVFIAWIEECITSAHFSVCLNGDIHGYFTGARGLRQGDPSHLTYLY</sequence>
<comment type="caution">
    <text evidence="2">The sequence shown here is derived from an EMBL/GenBank/DDBJ whole genome shotgun (WGS) entry which is preliminary data.</text>
</comment>
<evidence type="ECO:0000259" key="1">
    <source>
        <dbReference type="Pfam" id="PF00078"/>
    </source>
</evidence>
<reference evidence="2" key="1">
    <citation type="submission" date="2020-06" db="EMBL/GenBank/DDBJ databases">
        <authorList>
            <person name="Li T."/>
            <person name="Hu X."/>
            <person name="Zhang T."/>
            <person name="Song X."/>
            <person name="Zhang H."/>
            <person name="Dai N."/>
            <person name="Sheng W."/>
            <person name="Hou X."/>
            <person name="Wei L."/>
        </authorList>
    </citation>
    <scope>NUCLEOTIDE SEQUENCE</scope>
    <source>
        <strain evidence="2">KEN1</strain>
        <tissue evidence="2">Leaf</tissue>
    </source>
</reference>
<dbReference type="PANTHER" id="PTHR46890">
    <property type="entry name" value="NON-LTR RETROLELEMENT REVERSE TRANSCRIPTASE-LIKE PROTEIN-RELATED"/>
    <property type="match status" value="1"/>
</dbReference>
<dbReference type="PANTHER" id="PTHR46890:SF48">
    <property type="entry name" value="RNA-DIRECTED DNA POLYMERASE"/>
    <property type="match status" value="1"/>
</dbReference>
<protein>
    <recommendedName>
        <fullName evidence="1">Reverse transcriptase domain-containing protein</fullName>
    </recommendedName>
</protein>
<dbReference type="Pfam" id="PF00078">
    <property type="entry name" value="RVT_1"/>
    <property type="match status" value="1"/>
</dbReference>